<gene>
    <name evidence="8" type="ORF">Q644_20940</name>
</gene>
<dbReference type="GO" id="GO:0046872">
    <property type="term" value="F:metal ion binding"/>
    <property type="evidence" value="ECO:0007669"/>
    <property type="project" value="UniProtKB-KW"/>
</dbReference>
<feature type="domain" description="Reverse transcriptase" evidence="7">
    <location>
        <begin position="59"/>
        <end position="221"/>
    </location>
</feature>
<evidence type="ECO:0000259" key="7">
    <source>
        <dbReference type="Pfam" id="PF00078"/>
    </source>
</evidence>
<name>U4V9B3_9HYPH</name>
<dbReference type="Proteomes" id="UP000016842">
    <property type="component" value="Unassembled WGS sequence"/>
</dbReference>
<evidence type="ECO:0000313" key="9">
    <source>
        <dbReference type="Proteomes" id="UP000016842"/>
    </source>
</evidence>
<keyword evidence="5" id="KW-0695">RNA-directed DNA polymerase</keyword>
<evidence type="ECO:0000256" key="4">
    <source>
        <dbReference type="ARBA" id="ARBA00022842"/>
    </source>
</evidence>
<reference evidence="8 9" key="1">
    <citation type="journal article" date="2014" name="FEMS Microbiol. Lett.">
        <title>Genome sequencing analysis reveals virulence-related gene content of Ochrobactrum intermedium strain 229E, a urease-positive strain isolated from the human gastric niche.</title>
        <authorList>
            <person name="Kulkarni G.J."/>
            <person name="Shetty S."/>
            <person name="Dharne M.S."/>
            <person name="Shouche Y.S."/>
        </authorList>
    </citation>
    <scope>NUCLEOTIDE SEQUENCE [LARGE SCALE GENOMIC DNA]</scope>
    <source>
        <strain evidence="8 9">229E</strain>
    </source>
</reference>
<dbReference type="PRINTS" id="PR00866">
    <property type="entry name" value="RNADNAPOLMS"/>
</dbReference>
<dbReference type="GO" id="GO:0003723">
    <property type="term" value="F:RNA binding"/>
    <property type="evidence" value="ECO:0007669"/>
    <property type="project" value="InterPro"/>
</dbReference>
<evidence type="ECO:0000313" key="8">
    <source>
        <dbReference type="EMBL" id="ERM01608.1"/>
    </source>
</evidence>
<dbReference type="InterPro" id="IPR000123">
    <property type="entry name" value="Reverse_transcriptase_msDNA"/>
</dbReference>
<sequence>MALHALNQSQLYKVMSPADLARRLGILAEDLEELANRTDNYKRFKVGGAQKKRHVQEPKDRLKQVHNKVTRWLSRIETPDYLHSAVRGRSYITNAAVHSADSNLVKVDIRSFFQNVTTHAVYIFFAKTMKCRGDVAMLLAKLLTVDGHLPTGSSVSPILSYFAHKPMFDEIAALASHVDLRFTIYVDDMCLSGEKASRSVLFQVRGIIAKHGLKSHKCHFFPAGVPRVVTGNALTLGGVRLPHVRHLKIKKAFDELDKMAEGPAREKAFKALKSRLYEAAQLEPVWGGLVLALCLDGRRKSRRRIFTAILSTASFADNRVNSGVSLGAALYSPSATTHEAPPCGSSPSVTIADARDGGGGHSPGKASASTRPNR</sequence>
<protein>
    <recommendedName>
        <fullName evidence="7">Reverse transcriptase domain-containing protein</fullName>
    </recommendedName>
</protein>
<evidence type="ECO:0000256" key="1">
    <source>
        <dbReference type="ARBA" id="ARBA00022679"/>
    </source>
</evidence>
<proteinExistence type="predicted"/>
<dbReference type="GO" id="GO:0003964">
    <property type="term" value="F:RNA-directed DNA polymerase activity"/>
    <property type="evidence" value="ECO:0007669"/>
    <property type="project" value="UniProtKB-KW"/>
</dbReference>
<accession>U4V9B3</accession>
<dbReference type="AlphaFoldDB" id="U4V9B3"/>
<evidence type="ECO:0000256" key="5">
    <source>
        <dbReference type="ARBA" id="ARBA00022918"/>
    </source>
</evidence>
<keyword evidence="3" id="KW-0479">Metal-binding</keyword>
<evidence type="ECO:0000256" key="6">
    <source>
        <dbReference type="SAM" id="MobiDB-lite"/>
    </source>
</evidence>
<keyword evidence="2" id="KW-0548">Nucleotidyltransferase</keyword>
<dbReference type="CDD" id="cd03487">
    <property type="entry name" value="RT_Bac_retron_II"/>
    <property type="match status" value="1"/>
</dbReference>
<evidence type="ECO:0000256" key="3">
    <source>
        <dbReference type="ARBA" id="ARBA00022723"/>
    </source>
</evidence>
<dbReference type="PATRIC" id="fig|1337887.3.peg.2859"/>
<dbReference type="InterPro" id="IPR000477">
    <property type="entry name" value="RT_dom"/>
</dbReference>
<keyword evidence="4" id="KW-0460">Magnesium</keyword>
<evidence type="ECO:0000256" key="2">
    <source>
        <dbReference type="ARBA" id="ARBA00022695"/>
    </source>
</evidence>
<keyword evidence="1" id="KW-0808">Transferase</keyword>
<comment type="caution">
    <text evidence="8">The sequence shown here is derived from an EMBL/GenBank/DDBJ whole genome shotgun (WGS) entry which is preliminary data.</text>
</comment>
<feature type="region of interest" description="Disordered" evidence="6">
    <location>
        <begin position="334"/>
        <end position="374"/>
    </location>
</feature>
<dbReference type="Pfam" id="PF00078">
    <property type="entry name" value="RVT_1"/>
    <property type="match status" value="1"/>
</dbReference>
<organism evidence="8 9">
    <name type="scientific">Brucella intermedia 229E</name>
    <dbReference type="NCBI Taxonomy" id="1337887"/>
    <lineage>
        <taxon>Bacteria</taxon>
        <taxon>Pseudomonadati</taxon>
        <taxon>Pseudomonadota</taxon>
        <taxon>Alphaproteobacteria</taxon>
        <taxon>Hyphomicrobiales</taxon>
        <taxon>Brucellaceae</taxon>
        <taxon>Brucella/Ochrobactrum group</taxon>
        <taxon>Brucella</taxon>
    </lineage>
</organism>
<dbReference type="EMBL" id="ASXJ01000152">
    <property type="protein sequence ID" value="ERM01608.1"/>
    <property type="molecule type" value="Genomic_DNA"/>
</dbReference>